<dbReference type="Proteomes" id="UP001162318">
    <property type="component" value="Unassembled WGS sequence"/>
</dbReference>
<protein>
    <recommendedName>
        <fullName evidence="1">Minor tail T domain-containing protein</fullName>
    </recommendedName>
</protein>
<sequence length="80" mass="9084">MAFYDVEPFGCAVEDDRARHIVSILFNAYDGKNEPDWFDRDPDWTAELRRRAAPTADELEDKIDAFFSAKLTGQDSPLGS</sequence>
<comment type="caution">
    <text evidence="2">The sequence shown here is derived from an EMBL/GenBank/DDBJ whole genome shotgun (WGS) entry which is preliminary data.</text>
</comment>
<accession>A0AA42X2Z3</accession>
<gene>
    <name evidence="2" type="ORF">N5J77_27755</name>
</gene>
<evidence type="ECO:0000313" key="2">
    <source>
        <dbReference type="EMBL" id="MDH2134932.1"/>
    </source>
</evidence>
<organism evidence="2 3">
    <name type="scientific">Sphingobium yanoikuyae</name>
    <name type="common">Sphingomonas yanoikuyae</name>
    <dbReference type="NCBI Taxonomy" id="13690"/>
    <lineage>
        <taxon>Bacteria</taxon>
        <taxon>Pseudomonadati</taxon>
        <taxon>Pseudomonadota</taxon>
        <taxon>Alphaproteobacteria</taxon>
        <taxon>Sphingomonadales</taxon>
        <taxon>Sphingomonadaceae</taxon>
        <taxon>Sphingobium</taxon>
    </lineage>
</organism>
<dbReference type="EMBL" id="JAOCKX010000077">
    <property type="protein sequence ID" value="MDH2134932.1"/>
    <property type="molecule type" value="Genomic_DNA"/>
</dbReference>
<evidence type="ECO:0000313" key="3">
    <source>
        <dbReference type="Proteomes" id="UP001162318"/>
    </source>
</evidence>
<reference evidence="2" key="1">
    <citation type="submission" date="2022-09" db="EMBL/GenBank/DDBJ databases">
        <title>Intensive care unit water sources are persistently colonized with multi-drug resistant bacteria and are the site of extensive horizontal gene transfer of antibiotic resistance genes.</title>
        <authorList>
            <person name="Diorio-Toth L."/>
        </authorList>
    </citation>
    <scope>NUCLEOTIDE SEQUENCE</scope>
    <source>
        <strain evidence="2">GD03659</strain>
    </source>
</reference>
<evidence type="ECO:0000259" key="1">
    <source>
        <dbReference type="Pfam" id="PF06223"/>
    </source>
</evidence>
<dbReference type="Pfam" id="PF06223">
    <property type="entry name" value="Phage_tail_T"/>
    <property type="match status" value="1"/>
</dbReference>
<name>A0AA42X2Z3_SPHYA</name>
<proteinExistence type="predicted"/>
<feature type="domain" description="Minor tail T" evidence="1">
    <location>
        <begin position="1"/>
        <end position="68"/>
    </location>
</feature>
<dbReference type="AlphaFoldDB" id="A0AA42X2Z3"/>
<dbReference type="InterPro" id="IPR009350">
    <property type="entry name" value="Phage_tail_T"/>
</dbReference>